<evidence type="ECO:0000256" key="1">
    <source>
        <dbReference type="ARBA" id="ARBA00023015"/>
    </source>
</evidence>
<dbReference type="GO" id="GO:0003677">
    <property type="term" value="F:DNA binding"/>
    <property type="evidence" value="ECO:0007669"/>
    <property type="project" value="UniProtKB-KW"/>
</dbReference>
<dbReference type="InterPro" id="IPR018490">
    <property type="entry name" value="cNMP-bd_dom_sf"/>
</dbReference>
<gene>
    <name evidence="5" type="ORF">SDC9_200752</name>
</gene>
<keyword evidence="3" id="KW-0804">Transcription</keyword>
<dbReference type="Pfam" id="PF13545">
    <property type="entry name" value="HTH_Crp_2"/>
    <property type="match status" value="1"/>
</dbReference>
<keyword evidence="2" id="KW-0238">DNA-binding</keyword>
<reference evidence="5" key="1">
    <citation type="submission" date="2019-08" db="EMBL/GenBank/DDBJ databases">
        <authorList>
            <person name="Kucharzyk K."/>
            <person name="Murdoch R.W."/>
            <person name="Higgins S."/>
            <person name="Loffler F."/>
        </authorList>
    </citation>
    <scope>NUCLEOTIDE SEQUENCE</scope>
</reference>
<evidence type="ECO:0000259" key="4">
    <source>
        <dbReference type="PROSITE" id="PS51063"/>
    </source>
</evidence>
<comment type="caution">
    <text evidence="5">The sequence shown here is derived from an EMBL/GenBank/DDBJ whole genome shotgun (WGS) entry which is preliminary data.</text>
</comment>
<keyword evidence="1" id="KW-0805">Transcription regulation</keyword>
<name>A0A645IP27_9ZZZZ</name>
<dbReference type="SUPFAM" id="SSF51206">
    <property type="entry name" value="cAMP-binding domain-like"/>
    <property type="match status" value="1"/>
</dbReference>
<dbReference type="InterPro" id="IPR014710">
    <property type="entry name" value="RmlC-like_jellyroll"/>
</dbReference>
<dbReference type="EMBL" id="VSSQ01119870">
    <property type="protein sequence ID" value="MPN53088.1"/>
    <property type="molecule type" value="Genomic_DNA"/>
</dbReference>
<dbReference type="SUPFAM" id="SSF46785">
    <property type="entry name" value="Winged helix' DNA-binding domain"/>
    <property type="match status" value="1"/>
</dbReference>
<dbReference type="InterPro" id="IPR036390">
    <property type="entry name" value="WH_DNA-bd_sf"/>
</dbReference>
<feature type="domain" description="HTH crp-type" evidence="4">
    <location>
        <begin position="92"/>
        <end position="161"/>
    </location>
</feature>
<dbReference type="SMART" id="SM00419">
    <property type="entry name" value="HTH_CRP"/>
    <property type="match status" value="1"/>
</dbReference>
<proteinExistence type="predicted"/>
<dbReference type="GO" id="GO:0006355">
    <property type="term" value="P:regulation of DNA-templated transcription"/>
    <property type="evidence" value="ECO:0007669"/>
    <property type="project" value="InterPro"/>
</dbReference>
<evidence type="ECO:0000256" key="2">
    <source>
        <dbReference type="ARBA" id="ARBA00023125"/>
    </source>
</evidence>
<dbReference type="Gene3D" id="2.60.120.10">
    <property type="entry name" value="Jelly Rolls"/>
    <property type="match status" value="1"/>
</dbReference>
<dbReference type="InterPro" id="IPR012318">
    <property type="entry name" value="HTH_CRP"/>
</dbReference>
<evidence type="ECO:0000313" key="5">
    <source>
        <dbReference type="EMBL" id="MPN53088.1"/>
    </source>
</evidence>
<organism evidence="5">
    <name type="scientific">bioreactor metagenome</name>
    <dbReference type="NCBI Taxonomy" id="1076179"/>
    <lineage>
        <taxon>unclassified sequences</taxon>
        <taxon>metagenomes</taxon>
        <taxon>ecological metagenomes</taxon>
    </lineage>
</organism>
<sequence length="168" mass="18961">MHESAAGIKTIINILSEGELIAEVAAFAKKPKWPASAMAIEETVIAFFTSDSLLNRCNTPCSFHTELISNMLKILASRALYLNKKVQYLTAKGIKEKIALYLLEQYNANYKNRTFMIPLSRVQMADFLNITRPSLSREIAILKDEGIIDYHRNSIKIINLEALSNILK</sequence>
<dbReference type="PROSITE" id="PS51063">
    <property type="entry name" value="HTH_CRP_2"/>
    <property type="match status" value="1"/>
</dbReference>
<protein>
    <recommendedName>
        <fullName evidence="4">HTH crp-type domain-containing protein</fullName>
    </recommendedName>
</protein>
<evidence type="ECO:0000256" key="3">
    <source>
        <dbReference type="ARBA" id="ARBA00023163"/>
    </source>
</evidence>
<dbReference type="AlphaFoldDB" id="A0A645IP27"/>
<accession>A0A645IP27</accession>